<dbReference type="EMBL" id="CP011125">
    <property type="protein sequence ID" value="AKF05234.1"/>
    <property type="molecule type" value="Genomic_DNA"/>
</dbReference>
<evidence type="ECO:0000313" key="2">
    <source>
        <dbReference type="Proteomes" id="UP000034883"/>
    </source>
</evidence>
<accession>A0A0F6SEI1</accession>
<evidence type="ECO:0000313" key="1">
    <source>
        <dbReference type="EMBL" id="AKF05234.1"/>
    </source>
</evidence>
<reference evidence="1 2" key="1">
    <citation type="submission" date="2015-03" db="EMBL/GenBank/DDBJ databases">
        <title>Genome assembly of Sandaracinus amylolyticus DSM 53668.</title>
        <authorList>
            <person name="Sharma G."/>
            <person name="Subramanian S."/>
        </authorList>
    </citation>
    <scope>NUCLEOTIDE SEQUENCE [LARGE SCALE GENOMIC DNA]</scope>
    <source>
        <strain evidence="1 2">DSM 53668</strain>
    </source>
</reference>
<dbReference type="KEGG" id="samy:DB32_002383"/>
<sequence length="255" mass="26071">MCVVVVAITTGCNPDHVDLDLPPPPPVDSGTWTPVDAFVPRPPDAGRDAGVDAAVDAGRDAGSAPVCRVVGGCDPFERDPCGANRTCISDATMGTRCVSSAFTLRGEGESCTVDNQCAERLECRGLFSDAFECVRQCRIGSVGECGAAGRCLMQARTGETCLGLCVPVNDCDLLTQDCPGGRACVLLGDPESEDEIATCLPPGAAAVGQSCAWADSCVRGAACIGGTCRQLCGDSLDCTTGTCSGRTVSGVGYCR</sequence>
<organism evidence="1 2">
    <name type="scientific">Sandaracinus amylolyticus</name>
    <dbReference type="NCBI Taxonomy" id="927083"/>
    <lineage>
        <taxon>Bacteria</taxon>
        <taxon>Pseudomonadati</taxon>
        <taxon>Myxococcota</taxon>
        <taxon>Polyangia</taxon>
        <taxon>Polyangiales</taxon>
        <taxon>Sandaracinaceae</taxon>
        <taxon>Sandaracinus</taxon>
    </lineage>
</organism>
<dbReference type="STRING" id="927083.DB32_002383"/>
<protein>
    <submittedName>
        <fullName evidence="1">Uncharacterized protein</fullName>
    </submittedName>
</protein>
<keyword evidence="2" id="KW-1185">Reference proteome</keyword>
<name>A0A0F6SEI1_9BACT</name>
<proteinExistence type="predicted"/>
<dbReference type="Proteomes" id="UP000034883">
    <property type="component" value="Chromosome"/>
</dbReference>
<gene>
    <name evidence="1" type="ORF">DB32_002383</name>
</gene>
<dbReference type="AlphaFoldDB" id="A0A0F6SEI1"/>